<evidence type="ECO:0000256" key="1">
    <source>
        <dbReference type="SAM" id="MobiDB-lite"/>
    </source>
</evidence>
<evidence type="ECO:0000313" key="3">
    <source>
        <dbReference type="Proteomes" id="UP000015354"/>
    </source>
</evidence>
<organism evidence="2 3">
    <name type="scientific">Strigomonas culicis</name>
    <dbReference type="NCBI Taxonomy" id="28005"/>
    <lineage>
        <taxon>Eukaryota</taxon>
        <taxon>Discoba</taxon>
        <taxon>Euglenozoa</taxon>
        <taxon>Kinetoplastea</taxon>
        <taxon>Metakinetoplastina</taxon>
        <taxon>Trypanosomatida</taxon>
        <taxon>Trypanosomatidae</taxon>
        <taxon>Strigomonadinae</taxon>
        <taxon>Strigomonas</taxon>
    </lineage>
</organism>
<accession>S9UP43</accession>
<feature type="region of interest" description="Disordered" evidence="1">
    <location>
        <begin position="108"/>
        <end position="132"/>
    </location>
</feature>
<feature type="compositionally biased region" description="Polar residues" evidence="1">
    <location>
        <begin position="17"/>
        <end position="26"/>
    </location>
</feature>
<dbReference type="EMBL" id="ATMH01011151">
    <property type="protein sequence ID" value="EPY16456.1"/>
    <property type="molecule type" value="Genomic_DNA"/>
</dbReference>
<name>S9UP43_9TRYP</name>
<feature type="region of interest" description="Disordered" evidence="1">
    <location>
        <begin position="175"/>
        <end position="268"/>
    </location>
</feature>
<dbReference type="Proteomes" id="UP000015354">
    <property type="component" value="Unassembled WGS sequence"/>
</dbReference>
<keyword evidence="3" id="KW-1185">Reference proteome</keyword>
<evidence type="ECO:0000313" key="2">
    <source>
        <dbReference type="EMBL" id="EPY16456.1"/>
    </source>
</evidence>
<comment type="caution">
    <text evidence="2">The sequence shown here is derived from an EMBL/GenBank/DDBJ whole genome shotgun (WGS) entry which is preliminary data.</text>
</comment>
<proteinExistence type="predicted"/>
<dbReference type="AlphaFoldDB" id="S9UP43"/>
<sequence>MPSVNMGGAAAACHRPQQASSCSVTPSQPCLAPTRSFTPLHRHGEGGTAYVRPQVPEALVARSVEVLAAPLSGRQGTSPSPLAGRACGSERAESSAIALNMSLSHVDSQGSAKCGIDDTKPPSACSHGASSPQEETCCTFTLVDTISLRSSDAGRYFPYSPSTPVADGAVDLLRQGPASPALTPHEPPSTSRRGNTTPSIVKSTRSQHLSSQTARTRSQQGTPKSSQVRRPLISTGNNSAKRGKSTPNPVNTGSPVSAALTTNEEARKLKERRRRELYAWNADLKKKNETVYIKDAV</sequence>
<feature type="region of interest" description="Disordered" evidence="1">
    <location>
        <begin position="1"/>
        <end position="26"/>
    </location>
</feature>
<gene>
    <name evidence="2" type="ORF">STCU_11244</name>
</gene>
<protein>
    <submittedName>
        <fullName evidence="2">Uncharacterized protein</fullName>
    </submittedName>
</protein>
<reference evidence="2 3" key="1">
    <citation type="journal article" date="2013" name="PLoS ONE">
        <title>Predicting the Proteins of Angomonas deanei, Strigomonas culicis and Their Respective Endosymbionts Reveals New Aspects of the Trypanosomatidae Family.</title>
        <authorList>
            <person name="Motta M.C."/>
            <person name="Martins A.C."/>
            <person name="de Souza S.S."/>
            <person name="Catta-Preta C.M."/>
            <person name="Silva R."/>
            <person name="Klein C.C."/>
            <person name="de Almeida L.G."/>
            <person name="de Lima Cunha O."/>
            <person name="Ciapina L.P."/>
            <person name="Brocchi M."/>
            <person name="Colabardini A.C."/>
            <person name="de Araujo Lima B."/>
            <person name="Machado C.R."/>
            <person name="de Almeida Soares C.M."/>
            <person name="Probst C.M."/>
            <person name="de Menezes C.B."/>
            <person name="Thompson C.E."/>
            <person name="Bartholomeu D.C."/>
            <person name="Gradia D.F."/>
            <person name="Pavoni D.P."/>
            <person name="Grisard E.C."/>
            <person name="Fantinatti-Garboggini F."/>
            <person name="Marchini F.K."/>
            <person name="Rodrigues-Luiz G.F."/>
            <person name="Wagner G."/>
            <person name="Goldman G.H."/>
            <person name="Fietto J.L."/>
            <person name="Elias M.C."/>
            <person name="Goldman M.H."/>
            <person name="Sagot M.F."/>
            <person name="Pereira M."/>
            <person name="Stoco P.H."/>
            <person name="de Mendonca-Neto R.P."/>
            <person name="Teixeira S.M."/>
            <person name="Maciel T.E."/>
            <person name="de Oliveira Mendes T.A."/>
            <person name="Urmenyi T.P."/>
            <person name="de Souza W."/>
            <person name="Schenkman S."/>
            <person name="de Vasconcelos A.T."/>
        </authorList>
    </citation>
    <scope>NUCLEOTIDE SEQUENCE [LARGE SCALE GENOMIC DNA]</scope>
</reference>
<feature type="compositionally biased region" description="Polar residues" evidence="1">
    <location>
        <begin position="188"/>
        <end position="263"/>
    </location>
</feature>